<comment type="caution">
    <text evidence="4">The sequence shown here is derived from an EMBL/GenBank/DDBJ whole genome shotgun (WGS) entry which is preliminary data.</text>
</comment>
<dbReference type="EMBL" id="BJXR01000048">
    <property type="protein sequence ID" value="GEN11556.1"/>
    <property type="molecule type" value="Genomic_DNA"/>
</dbReference>
<sequence>MSSSEIRRIPAAETRGLRRAVLRPHQPPEAVVYPGDDDPDTLHLGLYSEGRLLGVASIYREPPPYALKAITAWRLRGMAVEHGRQGQGLGAALLKACMEHAVTQKGTQVWCNARSTASGFYRSLGFTAHGEQFELPGIGPHHLMSRELREPGR</sequence>
<organism evidence="4 7">
    <name type="scientific">Myxococcus fulvus</name>
    <dbReference type="NCBI Taxonomy" id="33"/>
    <lineage>
        <taxon>Bacteria</taxon>
        <taxon>Pseudomonadati</taxon>
        <taxon>Myxococcota</taxon>
        <taxon>Myxococcia</taxon>
        <taxon>Myxococcales</taxon>
        <taxon>Cystobacterineae</taxon>
        <taxon>Myxococcaceae</taxon>
        <taxon>Myxococcus</taxon>
    </lineage>
</organism>
<dbReference type="Pfam" id="PF13673">
    <property type="entry name" value="Acetyltransf_10"/>
    <property type="match status" value="1"/>
</dbReference>
<dbReference type="CDD" id="cd04301">
    <property type="entry name" value="NAT_SF"/>
    <property type="match status" value="1"/>
</dbReference>
<keyword evidence="2" id="KW-0012">Acyltransferase</keyword>
<dbReference type="SUPFAM" id="SSF55729">
    <property type="entry name" value="Acyl-CoA N-acyltransferases (Nat)"/>
    <property type="match status" value="1"/>
</dbReference>
<gene>
    <name evidence="4" type="ORF">MFU01_65930</name>
    <name evidence="5" type="ORF">SAMN05443572_10581</name>
</gene>
<dbReference type="Proteomes" id="UP000321514">
    <property type="component" value="Unassembled WGS sequence"/>
</dbReference>
<dbReference type="STRING" id="1334629.MFUL124B02_25590"/>
<evidence type="ECO:0000256" key="1">
    <source>
        <dbReference type="ARBA" id="ARBA00022679"/>
    </source>
</evidence>
<evidence type="ECO:0000313" key="5">
    <source>
        <dbReference type="EMBL" id="SEU11999.1"/>
    </source>
</evidence>
<evidence type="ECO:0000313" key="4">
    <source>
        <dbReference type="EMBL" id="GEN11556.1"/>
    </source>
</evidence>
<keyword evidence="6" id="KW-1185">Reference proteome</keyword>
<keyword evidence="1 4" id="KW-0808">Transferase</keyword>
<accession>A0A511TBJ5</accession>
<dbReference type="RefSeq" id="WP_046714368.1">
    <property type="nucleotide sequence ID" value="NZ_BJXR01000048.1"/>
</dbReference>
<name>A0A511TBJ5_MYXFU</name>
<dbReference type="InterPro" id="IPR000182">
    <property type="entry name" value="GNAT_dom"/>
</dbReference>
<dbReference type="EMBL" id="FOIB01000005">
    <property type="protein sequence ID" value="SEU11999.1"/>
    <property type="molecule type" value="Genomic_DNA"/>
</dbReference>
<proteinExistence type="predicted"/>
<dbReference type="AlphaFoldDB" id="A0A511TBJ5"/>
<evidence type="ECO:0000313" key="7">
    <source>
        <dbReference type="Proteomes" id="UP000321514"/>
    </source>
</evidence>
<feature type="domain" description="N-acetyltransferase" evidence="3">
    <location>
        <begin position="4"/>
        <end position="149"/>
    </location>
</feature>
<dbReference type="InterPro" id="IPR016181">
    <property type="entry name" value="Acyl_CoA_acyltransferase"/>
</dbReference>
<reference evidence="5 6" key="1">
    <citation type="submission" date="2016-10" db="EMBL/GenBank/DDBJ databases">
        <authorList>
            <person name="Varghese N."/>
            <person name="Submissions S."/>
        </authorList>
    </citation>
    <scope>NUCLEOTIDE SEQUENCE [LARGE SCALE GENOMIC DNA]</scope>
    <source>
        <strain evidence="5 6">DSM 16525</strain>
    </source>
</reference>
<protein>
    <submittedName>
        <fullName evidence="4">N-acetyltransferase</fullName>
    </submittedName>
    <submittedName>
        <fullName evidence="5">Predicted N-acyltransferase, GNAT family</fullName>
    </submittedName>
</protein>
<dbReference type="PROSITE" id="PS51186">
    <property type="entry name" value="GNAT"/>
    <property type="match status" value="1"/>
</dbReference>
<dbReference type="Gene3D" id="3.40.630.30">
    <property type="match status" value="1"/>
</dbReference>
<dbReference type="PANTHER" id="PTHR43877">
    <property type="entry name" value="AMINOALKYLPHOSPHONATE N-ACETYLTRANSFERASE-RELATED-RELATED"/>
    <property type="match status" value="1"/>
</dbReference>
<evidence type="ECO:0000259" key="3">
    <source>
        <dbReference type="PROSITE" id="PS51186"/>
    </source>
</evidence>
<dbReference type="GO" id="GO:0016747">
    <property type="term" value="F:acyltransferase activity, transferring groups other than amino-acyl groups"/>
    <property type="evidence" value="ECO:0007669"/>
    <property type="project" value="InterPro"/>
</dbReference>
<evidence type="ECO:0000256" key="2">
    <source>
        <dbReference type="ARBA" id="ARBA00023315"/>
    </source>
</evidence>
<evidence type="ECO:0000313" key="6">
    <source>
        <dbReference type="Proteomes" id="UP000183760"/>
    </source>
</evidence>
<dbReference type="Proteomes" id="UP000183760">
    <property type="component" value="Unassembled WGS sequence"/>
</dbReference>
<reference evidence="4 7" key="2">
    <citation type="submission" date="2019-07" db="EMBL/GenBank/DDBJ databases">
        <title>Whole genome shotgun sequence of Myxococcus fulvus NBRC 100333.</title>
        <authorList>
            <person name="Hosoyama A."/>
            <person name="Uohara A."/>
            <person name="Ohji S."/>
            <person name="Ichikawa N."/>
        </authorList>
    </citation>
    <scope>NUCLEOTIDE SEQUENCE [LARGE SCALE GENOMIC DNA]</scope>
    <source>
        <strain evidence="4 7">NBRC 100333</strain>
    </source>
</reference>
<dbReference type="InterPro" id="IPR050832">
    <property type="entry name" value="Bact_Acetyltransf"/>
</dbReference>
<dbReference type="OrthoDB" id="9796171at2"/>